<sequence length="312" mass="33845">MNIFKKLSALFVVSLTILAGCSGSSSSSPSSTTSQDPAKIKATASFFPIKWLVENIGGKHVTVTSATPTNVEPHDYEFSPKEVSKLSASDVVFYVKGFQPSLDQALTSLGTDKSVDLSIDAELVSHPDQARAWTNHGKGSEAQIDPHFWLDPVRMKKVAARITDALSKMDPDHAADYAANAKKIEDELTQLDADFSAKLATCKERAIVSSHAAFGYLTDRYKLVQLPITGLDPDSDPSPANLREIKMRMKDYKSTVIFSEILSSPKAAETLAQEVGAKTAKLDAMESDTTKKGYIAGMRANLESLHSNLQCE</sequence>
<reference evidence="6" key="1">
    <citation type="submission" date="2023-10" db="EMBL/GenBank/DDBJ databases">
        <title>Whole Genome based description of the genera Actinobaculum and Actinotignum reveals a complex phylogenetic relationship within the species included in the genus Actinotignum.</title>
        <authorList>
            <person name="Jensen C.S."/>
            <person name="Dargis R."/>
            <person name="Kemp M."/>
            <person name="Christensen J.J."/>
        </authorList>
    </citation>
    <scope>NUCLEOTIDE SEQUENCE</scope>
    <source>
        <strain evidence="6">SLA_B511</strain>
    </source>
</reference>
<dbReference type="InterPro" id="IPR050492">
    <property type="entry name" value="Bact_metal-bind_prot9"/>
</dbReference>
<feature type="signal peptide" evidence="5">
    <location>
        <begin position="1"/>
        <end position="19"/>
    </location>
</feature>
<comment type="caution">
    <text evidence="6">The sequence shown here is derived from an EMBL/GenBank/DDBJ whole genome shotgun (WGS) entry which is preliminary data.</text>
</comment>
<dbReference type="PRINTS" id="PR00690">
    <property type="entry name" value="ADHESNFAMILY"/>
</dbReference>
<dbReference type="GO" id="GO:0007155">
    <property type="term" value="P:cell adhesion"/>
    <property type="evidence" value="ECO:0007669"/>
    <property type="project" value="InterPro"/>
</dbReference>
<dbReference type="PRINTS" id="PR00691">
    <property type="entry name" value="ADHESINB"/>
</dbReference>
<accession>A0AAW9HY45</accession>
<keyword evidence="2 4" id="KW-0813">Transport</keyword>
<dbReference type="InterPro" id="IPR006129">
    <property type="entry name" value="AdhesinB"/>
</dbReference>
<dbReference type="Gene3D" id="3.40.50.1980">
    <property type="entry name" value="Nitrogenase molybdenum iron protein domain"/>
    <property type="match status" value="2"/>
</dbReference>
<dbReference type="InterPro" id="IPR006128">
    <property type="entry name" value="Lipoprotein_PsaA-like"/>
</dbReference>
<name>A0AAW9HY45_9ACTO</name>
<evidence type="ECO:0000256" key="3">
    <source>
        <dbReference type="ARBA" id="ARBA00022729"/>
    </source>
</evidence>
<dbReference type="Pfam" id="PF01297">
    <property type="entry name" value="ZnuA"/>
    <property type="match status" value="1"/>
</dbReference>
<dbReference type="AlphaFoldDB" id="A0AAW9HY45"/>
<dbReference type="GO" id="GO:0046872">
    <property type="term" value="F:metal ion binding"/>
    <property type="evidence" value="ECO:0007669"/>
    <property type="project" value="InterPro"/>
</dbReference>
<evidence type="ECO:0000256" key="4">
    <source>
        <dbReference type="RuleBase" id="RU003512"/>
    </source>
</evidence>
<feature type="chain" id="PRO_5043477294" evidence="5">
    <location>
        <begin position="20"/>
        <end position="312"/>
    </location>
</feature>
<dbReference type="PANTHER" id="PTHR42953">
    <property type="entry name" value="HIGH-AFFINITY ZINC UPTAKE SYSTEM PROTEIN ZNUA-RELATED"/>
    <property type="match status" value="1"/>
</dbReference>
<evidence type="ECO:0000256" key="5">
    <source>
        <dbReference type="SAM" id="SignalP"/>
    </source>
</evidence>
<dbReference type="PANTHER" id="PTHR42953:SF3">
    <property type="entry name" value="HIGH-AFFINITY ZINC UPTAKE SYSTEM PROTEIN ZNUA"/>
    <property type="match status" value="1"/>
</dbReference>
<dbReference type="PROSITE" id="PS51257">
    <property type="entry name" value="PROKAR_LIPOPROTEIN"/>
    <property type="match status" value="1"/>
</dbReference>
<organism evidence="6 7">
    <name type="scientific">Actinotignum urinale</name>
    <dbReference type="NCBI Taxonomy" id="190146"/>
    <lineage>
        <taxon>Bacteria</taxon>
        <taxon>Bacillati</taxon>
        <taxon>Actinomycetota</taxon>
        <taxon>Actinomycetes</taxon>
        <taxon>Actinomycetales</taxon>
        <taxon>Actinomycetaceae</taxon>
        <taxon>Actinotignum</taxon>
    </lineage>
</organism>
<dbReference type="GO" id="GO:0030001">
    <property type="term" value="P:metal ion transport"/>
    <property type="evidence" value="ECO:0007669"/>
    <property type="project" value="InterPro"/>
</dbReference>
<proteinExistence type="inferred from homology"/>
<gene>
    <name evidence="6" type="ORF">R6G80_04195</name>
</gene>
<evidence type="ECO:0000256" key="2">
    <source>
        <dbReference type="ARBA" id="ARBA00022448"/>
    </source>
</evidence>
<dbReference type="Proteomes" id="UP001281731">
    <property type="component" value="Unassembled WGS sequence"/>
</dbReference>
<dbReference type="RefSeq" id="WP_102165609.1">
    <property type="nucleotide sequence ID" value="NZ_CP126967.1"/>
</dbReference>
<dbReference type="SUPFAM" id="SSF53807">
    <property type="entry name" value="Helical backbone' metal receptor"/>
    <property type="match status" value="1"/>
</dbReference>
<dbReference type="InterPro" id="IPR006127">
    <property type="entry name" value="ZnuA-like"/>
</dbReference>
<protein>
    <submittedName>
        <fullName evidence="6">Metal ABC transporter substrate-binding protein</fullName>
    </submittedName>
</protein>
<evidence type="ECO:0000313" key="7">
    <source>
        <dbReference type="Proteomes" id="UP001281731"/>
    </source>
</evidence>
<keyword evidence="3 5" id="KW-0732">Signal</keyword>
<evidence type="ECO:0000313" key="6">
    <source>
        <dbReference type="EMBL" id="MDY5154924.1"/>
    </source>
</evidence>
<dbReference type="EMBL" id="JAWNGC010000004">
    <property type="protein sequence ID" value="MDY5154924.1"/>
    <property type="molecule type" value="Genomic_DNA"/>
</dbReference>
<evidence type="ECO:0000256" key="1">
    <source>
        <dbReference type="ARBA" id="ARBA00011028"/>
    </source>
</evidence>
<comment type="similarity">
    <text evidence="1 4">Belongs to the bacterial solute-binding protein 9 family.</text>
</comment>